<evidence type="ECO:0000313" key="1">
    <source>
        <dbReference type="EMBL" id="CCD56881.1"/>
    </source>
</evidence>
<dbReference type="HOGENOM" id="CLU_385411_0_0_1"/>
<protein>
    <submittedName>
        <fullName evidence="1">Uncharacterized protein</fullName>
    </submittedName>
</protein>
<name>G2YZ33_BOTF4</name>
<organism evidence="1 2">
    <name type="scientific">Botryotinia fuckeliana (strain T4)</name>
    <name type="common">Noble rot fungus</name>
    <name type="synonym">Botrytis cinerea</name>
    <dbReference type="NCBI Taxonomy" id="999810"/>
    <lineage>
        <taxon>Eukaryota</taxon>
        <taxon>Fungi</taxon>
        <taxon>Dikarya</taxon>
        <taxon>Ascomycota</taxon>
        <taxon>Pezizomycotina</taxon>
        <taxon>Leotiomycetes</taxon>
        <taxon>Helotiales</taxon>
        <taxon>Sclerotiniaceae</taxon>
        <taxon>Botrytis</taxon>
    </lineage>
</organism>
<dbReference type="InParanoid" id="G2YZ33"/>
<evidence type="ECO:0000313" key="2">
    <source>
        <dbReference type="Proteomes" id="UP000008177"/>
    </source>
</evidence>
<reference evidence="2" key="1">
    <citation type="journal article" date="2011" name="PLoS Genet.">
        <title>Genomic analysis of the necrotrophic fungal pathogens Sclerotinia sclerotiorum and Botrytis cinerea.</title>
        <authorList>
            <person name="Amselem J."/>
            <person name="Cuomo C.A."/>
            <person name="van Kan J.A."/>
            <person name="Viaud M."/>
            <person name="Benito E.P."/>
            <person name="Couloux A."/>
            <person name="Coutinho P.M."/>
            <person name="de Vries R.P."/>
            <person name="Dyer P.S."/>
            <person name="Fillinger S."/>
            <person name="Fournier E."/>
            <person name="Gout L."/>
            <person name="Hahn M."/>
            <person name="Kohn L."/>
            <person name="Lapalu N."/>
            <person name="Plummer K.M."/>
            <person name="Pradier J.M."/>
            <person name="Quevillon E."/>
            <person name="Sharon A."/>
            <person name="Simon A."/>
            <person name="ten Have A."/>
            <person name="Tudzynski B."/>
            <person name="Tudzynski P."/>
            <person name="Wincker P."/>
            <person name="Andrew M."/>
            <person name="Anthouard V."/>
            <person name="Beever R.E."/>
            <person name="Beffa R."/>
            <person name="Benoit I."/>
            <person name="Bouzid O."/>
            <person name="Brault B."/>
            <person name="Chen Z."/>
            <person name="Choquer M."/>
            <person name="Collemare J."/>
            <person name="Cotton P."/>
            <person name="Danchin E.G."/>
            <person name="Da Silva C."/>
            <person name="Gautier A."/>
            <person name="Giraud C."/>
            <person name="Giraud T."/>
            <person name="Gonzalez C."/>
            <person name="Grossetete S."/>
            <person name="Guldener U."/>
            <person name="Henrissat B."/>
            <person name="Howlett B.J."/>
            <person name="Kodira C."/>
            <person name="Kretschmer M."/>
            <person name="Lappartient A."/>
            <person name="Leroch M."/>
            <person name="Levis C."/>
            <person name="Mauceli E."/>
            <person name="Neuveglise C."/>
            <person name="Oeser B."/>
            <person name="Pearson M."/>
            <person name="Poulain J."/>
            <person name="Poussereau N."/>
            <person name="Quesneville H."/>
            <person name="Rascle C."/>
            <person name="Schumacher J."/>
            <person name="Segurens B."/>
            <person name="Sexton A."/>
            <person name="Silva E."/>
            <person name="Sirven C."/>
            <person name="Soanes D.M."/>
            <person name="Talbot N.J."/>
            <person name="Templeton M."/>
            <person name="Yandava C."/>
            <person name="Yarden O."/>
            <person name="Zeng Q."/>
            <person name="Rollins J.A."/>
            <person name="Lebrun M.H."/>
            <person name="Dickman M."/>
        </authorList>
    </citation>
    <scope>NUCLEOTIDE SEQUENCE [LARGE SCALE GENOMIC DNA]</scope>
    <source>
        <strain evidence="2">T4</strain>
    </source>
</reference>
<gene>
    <name evidence="1" type="ORF">BofuT4_P141430.1</name>
</gene>
<dbReference type="OrthoDB" id="27483at2759"/>
<accession>G2YZ33</accession>
<sequence>MNSTKLSSDHRLILRYNLQHTLPGETSSAKALEASISNLQSILEPWIRDGMLVPKNVLGYVLSKNYQSGISLQNLCGKDILVVNQLKEVCTCTGSNFELYLSRIKKKASGPTASSGYGYYGYGQSGDENHVMEEVEEESLHITKLVNLNGEALRADAANFDYENLINDDPFDGASTDEEDYDDDDGYMTKHYRASMVVLIPRASRFQFILGKLGSWDNDRNECVLKYMADLGNITSESSSADWEEMKKVCELVLARSESDRRSNVLSGFSYKVYLLVISSIIDLDDKVLLERTLPTCFSGPEYQPLVAKLREKNGPLWVLASGIRAELYISTVRNFANRCETIETLSQYQVETGWSFTQYELALSSRAPSLCVSDVAQLIKVAKVLPEKRIIETFLPTIKLCLNKHQMLCSILTHISRSLSLSDRTPQSLDLVFKEIWSGNINRLETLNPRDWPGDISFAEGQAGYDSRYPPDSAWPQRKYWNVAFVVCRAYQRGMTLELELFFRRLCHQVQSAQLDSFNDKFMPFLKALVDSIRNVIPIAFKAPLFKQLFQTIVSSYAIRYHADKPVKPQGWTRDIRGCNSNCSDCNLLDEALLDPTRKKFVFYLNAQRRQHLESRIFSDVQNRLIKTSVVKDRSPHGLVMEKTGDVFAHIFRIWSLLAKETMLRIEMLGEDVIEILPRRTLLQSYLNTEPPQNSKNPLHPRLWLPPVAIRLVALA</sequence>
<dbReference type="eggNOG" id="ENOG502T61E">
    <property type="taxonomic scope" value="Eukaryota"/>
</dbReference>
<dbReference type="AlphaFoldDB" id="G2YZ33"/>
<dbReference type="EMBL" id="FQ790362">
    <property type="protein sequence ID" value="CCD56881.1"/>
    <property type="molecule type" value="Genomic_DNA"/>
</dbReference>
<proteinExistence type="predicted"/>
<dbReference type="Proteomes" id="UP000008177">
    <property type="component" value="Unplaced contigs"/>
</dbReference>